<dbReference type="PROSITE" id="PS50297">
    <property type="entry name" value="ANK_REP_REGION"/>
    <property type="match status" value="2"/>
</dbReference>
<organism evidence="5 6">
    <name type="scientific">Mucuna pruriens</name>
    <name type="common">Velvet bean</name>
    <name type="synonym">Dolichos pruriens</name>
    <dbReference type="NCBI Taxonomy" id="157652"/>
    <lineage>
        <taxon>Eukaryota</taxon>
        <taxon>Viridiplantae</taxon>
        <taxon>Streptophyta</taxon>
        <taxon>Embryophyta</taxon>
        <taxon>Tracheophyta</taxon>
        <taxon>Spermatophyta</taxon>
        <taxon>Magnoliopsida</taxon>
        <taxon>eudicotyledons</taxon>
        <taxon>Gunneridae</taxon>
        <taxon>Pentapetalae</taxon>
        <taxon>rosids</taxon>
        <taxon>fabids</taxon>
        <taxon>Fabales</taxon>
        <taxon>Fabaceae</taxon>
        <taxon>Papilionoideae</taxon>
        <taxon>50 kb inversion clade</taxon>
        <taxon>NPAAA clade</taxon>
        <taxon>indigoferoid/millettioid clade</taxon>
        <taxon>Phaseoleae</taxon>
        <taxon>Mucuna</taxon>
    </lineage>
</organism>
<dbReference type="PROSITE" id="PS50088">
    <property type="entry name" value="ANK_REPEAT"/>
    <property type="match status" value="2"/>
</dbReference>
<feature type="transmembrane region" description="Helical" evidence="3">
    <location>
        <begin position="287"/>
        <end position="304"/>
    </location>
</feature>
<keyword evidence="3" id="KW-0812">Transmembrane</keyword>
<feature type="transmembrane region" description="Helical" evidence="3">
    <location>
        <begin position="345"/>
        <end position="366"/>
    </location>
</feature>
<keyword evidence="6" id="KW-1185">Reference proteome</keyword>
<keyword evidence="3" id="KW-1133">Transmembrane helix</keyword>
<feature type="non-terminal residue" evidence="5">
    <location>
        <position position="1"/>
    </location>
</feature>
<dbReference type="InterPro" id="IPR026961">
    <property type="entry name" value="PGG_dom"/>
</dbReference>
<feature type="transmembrane region" description="Helical" evidence="3">
    <location>
        <begin position="402"/>
        <end position="425"/>
    </location>
</feature>
<evidence type="ECO:0000256" key="1">
    <source>
        <dbReference type="ARBA" id="ARBA00004413"/>
    </source>
</evidence>
<dbReference type="Pfam" id="PF12796">
    <property type="entry name" value="Ank_2"/>
    <property type="match status" value="2"/>
</dbReference>
<dbReference type="STRING" id="157652.A0A371GYC5"/>
<comment type="subcellular location">
    <subcellularLocation>
        <location evidence="1">Cell membrane</location>
        <topology evidence="1">Peripheral membrane protein</topology>
        <orientation evidence="1">Cytoplasmic side</orientation>
    </subcellularLocation>
</comment>
<evidence type="ECO:0000256" key="3">
    <source>
        <dbReference type="SAM" id="Phobius"/>
    </source>
</evidence>
<proteinExistence type="predicted"/>
<dbReference type="PANTHER" id="PTHR24128:SF87">
    <property type="entry name" value="ANKYRIN REPEAT FAMILY PROTEIN"/>
    <property type="match status" value="1"/>
</dbReference>
<feature type="domain" description="PGG" evidence="4">
    <location>
        <begin position="282"/>
        <end position="371"/>
    </location>
</feature>
<keyword evidence="2" id="KW-0040">ANK repeat</keyword>
<sequence>MKTSDEKLKVAAQEGDINLLYTVIQEDAHVLDHMDSKPFAETPLHTAACFGQVGFATEITRLKPSFAWKLNEQGFTPIHLAMQHGQKRMVLRFVDMDKELVRAKGREGITPLHVASQTGDIDLLAHFLLACPDSIQDVTVTAETALHIALRYQQYEALHVLLGWLMRTRQKGARILENTILNWKNDQGNTILHVSTLMNDSKAIQLLVKTKVDLNAKNWENSTALDMAENKAEIKNVLVRAGAKHGSPFTDVPTFPDKLRSSMTLLDKIVIHIFRIRRDLTDEQRNAFLVVAALVATATYQLALSPPGGVYQTNAGDNTNTTSSFNSTATAANNAGTSVMSIESFIFLMILNSLSLLVSTMTLSVLTPSGIIGTMLSAPMFLFVNVYFYSMTVISPNSTIRLANYIIAILFNILVVATYLSFAIVHKRFHHRDENKENKTWNTIVGNRW</sequence>
<dbReference type="AlphaFoldDB" id="A0A371GYC5"/>
<feature type="repeat" description="ANK" evidence="2">
    <location>
        <begin position="187"/>
        <end position="219"/>
    </location>
</feature>
<dbReference type="EMBL" id="QJKJ01004115">
    <property type="protein sequence ID" value="RDX95489.1"/>
    <property type="molecule type" value="Genomic_DNA"/>
</dbReference>
<dbReference type="SMART" id="SM00248">
    <property type="entry name" value="ANK"/>
    <property type="match status" value="4"/>
</dbReference>
<dbReference type="Pfam" id="PF00023">
    <property type="entry name" value="Ank"/>
    <property type="match status" value="1"/>
</dbReference>
<reference evidence="5" key="1">
    <citation type="submission" date="2018-05" db="EMBL/GenBank/DDBJ databases">
        <title>Draft genome of Mucuna pruriens seed.</title>
        <authorList>
            <person name="Nnadi N.E."/>
            <person name="Vos R."/>
            <person name="Hasami M.H."/>
            <person name="Devisetty U.K."/>
            <person name="Aguiy J.C."/>
        </authorList>
    </citation>
    <scope>NUCLEOTIDE SEQUENCE [LARGE SCALE GENOMIC DNA]</scope>
    <source>
        <strain evidence="5">JCA_2017</strain>
    </source>
</reference>
<accession>A0A371GYC5</accession>
<gene>
    <name evidence="5" type="primary">BAD1</name>
    <name evidence="5" type="ORF">CR513_21983</name>
</gene>
<protein>
    <submittedName>
        <fullName evidence="5">Ankyrin repeat-containing protein BDA1</fullName>
    </submittedName>
</protein>
<dbReference type="Proteomes" id="UP000257109">
    <property type="component" value="Unassembled WGS sequence"/>
</dbReference>
<keyword evidence="3" id="KW-0472">Membrane</keyword>
<dbReference type="Pfam" id="PF13962">
    <property type="entry name" value="PGG"/>
    <property type="match status" value="1"/>
</dbReference>
<dbReference type="SUPFAM" id="SSF48403">
    <property type="entry name" value="Ankyrin repeat"/>
    <property type="match status" value="1"/>
</dbReference>
<dbReference type="Gene3D" id="1.25.40.20">
    <property type="entry name" value="Ankyrin repeat-containing domain"/>
    <property type="match status" value="1"/>
</dbReference>
<evidence type="ECO:0000313" key="5">
    <source>
        <dbReference type="EMBL" id="RDX95489.1"/>
    </source>
</evidence>
<feature type="repeat" description="ANK" evidence="2">
    <location>
        <begin position="107"/>
        <end position="129"/>
    </location>
</feature>
<dbReference type="PANTHER" id="PTHR24128">
    <property type="entry name" value="HOMEOBOX PROTEIN WARIAI"/>
    <property type="match status" value="1"/>
</dbReference>
<feature type="transmembrane region" description="Helical" evidence="3">
    <location>
        <begin position="371"/>
        <end position="390"/>
    </location>
</feature>
<evidence type="ECO:0000259" key="4">
    <source>
        <dbReference type="Pfam" id="PF13962"/>
    </source>
</evidence>
<dbReference type="InterPro" id="IPR036770">
    <property type="entry name" value="Ankyrin_rpt-contain_sf"/>
</dbReference>
<dbReference type="InterPro" id="IPR002110">
    <property type="entry name" value="Ankyrin_rpt"/>
</dbReference>
<evidence type="ECO:0000256" key="2">
    <source>
        <dbReference type="PROSITE-ProRule" id="PRU00023"/>
    </source>
</evidence>
<comment type="caution">
    <text evidence="5">The sequence shown here is derived from an EMBL/GenBank/DDBJ whole genome shotgun (WGS) entry which is preliminary data.</text>
</comment>
<dbReference type="OrthoDB" id="7729168at2759"/>
<name>A0A371GYC5_MUCPR</name>
<evidence type="ECO:0000313" key="6">
    <source>
        <dbReference type="Proteomes" id="UP000257109"/>
    </source>
</evidence>
<dbReference type="GO" id="GO:0005886">
    <property type="term" value="C:plasma membrane"/>
    <property type="evidence" value="ECO:0007669"/>
    <property type="project" value="UniProtKB-SubCell"/>
</dbReference>